<dbReference type="InterPro" id="IPR035906">
    <property type="entry name" value="MetI-like_sf"/>
</dbReference>
<sequence>MTAVPASSVEETVQSPIGEAVPPSRHPLGVSPLNQRRWRNFKSNRRGYWSFWIFGLLFFISLFAELIANDRPFLIKFDGKLYFPAFVTYPETAFGGDFETAADYRDPYLQKLIKEKNGTVLWPLIRYSYGTHNLDLPTPAPSPPTWMLTEAQCKAVVEKKGLRGCRDLEYNWLGTDDQGRDVVARLIYGFRISVLFGLALTIVSSVIGIAAGGIQGYFGGWVDLLFQRFIEVWTAIPSLYLLLILSSVLVPGFFVLLGILLLFSWVSLVGLVRAEFLRGRNFEYIQAARALGVSNATIMFRHLLPNAMVATMTFLPFIVSSSVMTLTALDFLGFGLPPGSPSLGELLSQGKANVQAPWLGFTGFFAVAIMLSLLIFIGEGVRDAFDPRKTFR</sequence>
<dbReference type="GO" id="GO:0005886">
    <property type="term" value="C:plasma membrane"/>
    <property type="evidence" value="ECO:0007669"/>
    <property type="project" value="UniProtKB-SubCell"/>
</dbReference>
<organism evidence="11 12">
    <name type="scientific">Afipia clevelandensis ATCC 49720</name>
    <dbReference type="NCBI Taxonomy" id="883079"/>
    <lineage>
        <taxon>Bacteria</taxon>
        <taxon>Pseudomonadati</taxon>
        <taxon>Pseudomonadota</taxon>
        <taxon>Alphaproteobacteria</taxon>
        <taxon>Hyphomicrobiales</taxon>
        <taxon>Nitrobacteraceae</taxon>
        <taxon>Afipia</taxon>
    </lineage>
</organism>
<dbReference type="EMBL" id="AGWY01000015">
    <property type="protein sequence ID" value="EKS32567.1"/>
    <property type="molecule type" value="Genomic_DNA"/>
</dbReference>
<dbReference type="SUPFAM" id="SSF161098">
    <property type="entry name" value="MetI-like"/>
    <property type="match status" value="1"/>
</dbReference>
<accession>K8NQB3</accession>
<dbReference type="Gene3D" id="1.10.3720.10">
    <property type="entry name" value="MetI-like"/>
    <property type="match status" value="1"/>
</dbReference>
<dbReference type="RefSeq" id="WP_002714414.1">
    <property type="nucleotide sequence ID" value="NZ_KB375281.1"/>
</dbReference>
<evidence type="ECO:0000256" key="2">
    <source>
        <dbReference type="ARBA" id="ARBA00022448"/>
    </source>
</evidence>
<keyword evidence="2 8" id="KW-0813">Transport</keyword>
<dbReference type="CDD" id="cd06261">
    <property type="entry name" value="TM_PBP2"/>
    <property type="match status" value="1"/>
</dbReference>
<dbReference type="FunFam" id="1.10.3720.10:FF:000005">
    <property type="entry name" value="Microcin C ABC transporter permease"/>
    <property type="match status" value="1"/>
</dbReference>
<keyword evidence="12" id="KW-1185">Reference proteome</keyword>
<evidence type="ECO:0000256" key="9">
    <source>
        <dbReference type="SAM" id="MobiDB-lite"/>
    </source>
</evidence>
<feature type="domain" description="ABC transmembrane type-1" evidence="10">
    <location>
        <begin position="190"/>
        <end position="382"/>
    </location>
</feature>
<dbReference type="InterPro" id="IPR025966">
    <property type="entry name" value="OppC_N"/>
</dbReference>
<dbReference type="GO" id="GO:0055085">
    <property type="term" value="P:transmembrane transport"/>
    <property type="evidence" value="ECO:0007669"/>
    <property type="project" value="InterPro"/>
</dbReference>
<keyword evidence="7 8" id="KW-0472">Membrane</keyword>
<feature type="transmembrane region" description="Helical" evidence="8">
    <location>
        <begin position="194"/>
        <end position="218"/>
    </location>
</feature>
<dbReference type="Pfam" id="PF12911">
    <property type="entry name" value="OppC_N"/>
    <property type="match status" value="1"/>
</dbReference>
<comment type="similarity">
    <text evidence="8">Belongs to the binding-protein-dependent transport system permease family.</text>
</comment>
<keyword evidence="3" id="KW-1003">Cell membrane</keyword>
<dbReference type="PATRIC" id="fig|883079.3.peg.3623"/>
<dbReference type="Proteomes" id="UP000001095">
    <property type="component" value="Unassembled WGS sequence"/>
</dbReference>
<dbReference type="PANTHER" id="PTHR30325">
    <property type="entry name" value="MEMBRANE COMPONENT OF ABC TRANSPORTER"/>
    <property type="match status" value="1"/>
</dbReference>
<keyword evidence="6 8" id="KW-1133">Transmembrane helix</keyword>
<evidence type="ECO:0000256" key="8">
    <source>
        <dbReference type="RuleBase" id="RU363032"/>
    </source>
</evidence>
<evidence type="ECO:0000256" key="3">
    <source>
        <dbReference type="ARBA" id="ARBA00022475"/>
    </source>
</evidence>
<evidence type="ECO:0000256" key="6">
    <source>
        <dbReference type="ARBA" id="ARBA00022989"/>
    </source>
</evidence>
<reference evidence="11 12" key="1">
    <citation type="submission" date="2012-04" db="EMBL/GenBank/DDBJ databases">
        <title>The Genome Sequence of Afipia clevelandensis ATCC 49720.</title>
        <authorList>
            <consortium name="The Broad Institute Genome Sequencing Platform"/>
            <person name="Earl A."/>
            <person name="Ward D."/>
            <person name="Feldgarden M."/>
            <person name="Gevers D."/>
            <person name="Huys G."/>
            <person name="Walker B."/>
            <person name="Young S.K."/>
            <person name="Zeng Q."/>
            <person name="Gargeya S."/>
            <person name="Fitzgerald M."/>
            <person name="Haas B."/>
            <person name="Abouelleil A."/>
            <person name="Alvarado L."/>
            <person name="Arachchi H.M."/>
            <person name="Berlin A."/>
            <person name="Chapman S.B."/>
            <person name="Goldberg J."/>
            <person name="Griggs A."/>
            <person name="Gujja S."/>
            <person name="Hansen M."/>
            <person name="Howarth C."/>
            <person name="Imamovic A."/>
            <person name="Larimer J."/>
            <person name="McCowen C."/>
            <person name="Montmayeur A."/>
            <person name="Murphy C."/>
            <person name="Neiman D."/>
            <person name="Pearson M."/>
            <person name="Priest M."/>
            <person name="Roberts A."/>
            <person name="Saif S."/>
            <person name="Shea T."/>
            <person name="Sisk P."/>
            <person name="Sykes S."/>
            <person name="Wortman J."/>
            <person name="Nusbaum C."/>
            <person name="Birren B."/>
        </authorList>
    </citation>
    <scope>NUCLEOTIDE SEQUENCE [LARGE SCALE GENOMIC DNA]</scope>
    <source>
        <strain evidence="11 12">ATCC 49720</strain>
    </source>
</reference>
<gene>
    <name evidence="11" type="ORF">HMPREF9696_03544</name>
</gene>
<dbReference type="PANTHER" id="PTHR30325:SF0">
    <property type="entry name" value="INNER MEMBRANE ABC TRANSPORTER PERMEASE PROTEIN YEJE"/>
    <property type="match status" value="1"/>
</dbReference>
<dbReference type="Pfam" id="PF00528">
    <property type="entry name" value="BPD_transp_1"/>
    <property type="match status" value="1"/>
</dbReference>
<dbReference type="PROSITE" id="PS50928">
    <property type="entry name" value="ABC_TM1"/>
    <property type="match status" value="1"/>
</dbReference>
<evidence type="ECO:0000313" key="11">
    <source>
        <dbReference type="EMBL" id="EKS32567.1"/>
    </source>
</evidence>
<feature type="region of interest" description="Disordered" evidence="9">
    <location>
        <begin position="1"/>
        <end position="28"/>
    </location>
</feature>
<feature type="transmembrane region" description="Helical" evidence="8">
    <location>
        <begin position="356"/>
        <end position="378"/>
    </location>
</feature>
<keyword evidence="4" id="KW-0997">Cell inner membrane</keyword>
<feature type="transmembrane region" description="Helical" evidence="8">
    <location>
        <begin position="238"/>
        <end position="271"/>
    </location>
</feature>
<feature type="transmembrane region" description="Helical" evidence="8">
    <location>
        <begin position="48"/>
        <end position="68"/>
    </location>
</feature>
<dbReference type="GO" id="GO:0042884">
    <property type="term" value="P:microcin transport"/>
    <property type="evidence" value="ECO:0007669"/>
    <property type="project" value="TreeGrafter"/>
</dbReference>
<evidence type="ECO:0000256" key="5">
    <source>
        <dbReference type="ARBA" id="ARBA00022692"/>
    </source>
</evidence>
<dbReference type="AlphaFoldDB" id="K8NQB3"/>
<dbReference type="InterPro" id="IPR000515">
    <property type="entry name" value="MetI-like"/>
</dbReference>
<dbReference type="HOGENOM" id="CLU_028518_1_0_5"/>
<evidence type="ECO:0000256" key="4">
    <source>
        <dbReference type="ARBA" id="ARBA00022519"/>
    </source>
</evidence>
<keyword evidence="5 8" id="KW-0812">Transmembrane</keyword>
<comment type="caution">
    <text evidence="11">The sequence shown here is derived from an EMBL/GenBank/DDBJ whole genome shotgun (WGS) entry which is preliminary data.</text>
</comment>
<dbReference type="OrthoDB" id="9766870at2"/>
<comment type="subcellular location">
    <subcellularLocation>
        <location evidence="1">Cell inner membrane</location>
        <topology evidence="1">Multi-pass membrane protein</topology>
    </subcellularLocation>
    <subcellularLocation>
        <location evidence="8">Cell membrane</location>
        <topology evidence="8">Multi-pass membrane protein</topology>
    </subcellularLocation>
</comment>
<evidence type="ECO:0000259" key="10">
    <source>
        <dbReference type="PROSITE" id="PS50928"/>
    </source>
</evidence>
<evidence type="ECO:0000313" key="12">
    <source>
        <dbReference type="Proteomes" id="UP000001095"/>
    </source>
</evidence>
<evidence type="ECO:0000256" key="1">
    <source>
        <dbReference type="ARBA" id="ARBA00004429"/>
    </source>
</evidence>
<evidence type="ECO:0000256" key="7">
    <source>
        <dbReference type="ARBA" id="ARBA00023136"/>
    </source>
</evidence>
<name>K8NQB3_9BRAD</name>
<feature type="transmembrane region" description="Helical" evidence="8">
    <location>
        <begin position="309"/>
        <end position="336"/>
    </location>
</feature>
<proteinExistence type="inferred from homology"/>
<protein>
    <recommendedName>
        <fullName evidence="10">ABC transmembrane type-1 domain-containing protein</fullName>
    </recommendedName>
</protein>